<comment type="caution">
    <text evidence="2">The sequence shown here is derived from an EMBL/GenBank/DDBJ whole genome shotgun (WGS) entry which is preliminary data.</text>
</comment>
<feature type="region of interest" description="Disordered" evidence="1">
    <location>
        <begin position="77"/>
        <end position="99"/>
    </location>
</feature>
<accession>A0AAV4VP76</accession>
<evidence type="ECO:0000256" key="1">
    <source>
        <dbReference type="SAM" id="MobiDB-lite"/>
    </source>
</evidence>
<evidence type="ECO:0000313" key="3">
    <source>
        <dbReference type="Proteomes" id="UP001054837"/>
    </source>
</evidence>
<keyword evidence="3" id="KW-1185">Reference proteome</keyword>
<dbReference type="AlphaFoldDB" id="A0AAV4VP76"/>
<dbReference type="EMBL" id="BPLQ01013465">
    <property type="protein sequence ID" value="GIY72246.1"/>
    <property type="molecule type" value="Genomic_DNA"/>
</dbReference>
<sequence>MRPRPSAPPLAAVATATRPHAGRCLRGGATSRAFPQPNRLAVQGSAGAQDVQCHGQRQLDVRGGTPAARLHHHLRLRQASTLPPLPRSGMGHSRPLRADVGGADVVPLEQSLLGRLRARPFHLAHHWTHDRRAVGECHFLSEYRPNLSDQNEDQFRHRGQTNQVSFAF</sequence>
<name>A0AAV4VP76_9ARAC</name>
<protein>
    <submittedName>
        <fullName evidence="2">Uncharacterized protein</fullName>
    </submittedName>
</protein>
<dbReference type="Proteomes" id="UP001054837">
    <property type="component" value="Unassembled WGS sequence"/>
</dbReference>
<evidence type="ECO:0000313" key="2">
    <source>
        <dbReference type="EMBL" id="GIY72246.1"/>
    </source>
</evidence>
<reference evidence="2 3" key="1">
    <citation type="submission" date="2021-06" db="EMBL/GenBank/DDBJ databases">
        <title>Caerostris darwini draft genome.</title>
        <authorList>
            <person name="Kono N."/>
            <person name="Arakawa K."/>
        </authorList>
    </citation>
    <scope>NUCLEOTIDE SEQUENCE [LARGE SCALE GENOMIC DNA]</scope>
</reference>
<organism evidence="2 3">
    <name type="scientific">Caerostris darwini</name>
    <dbReference type="NCBI Taxonomy" id="1538125"/>
    <lineage>
        <taxon>Eukaryota</taxon>
        <taxon>Metazoa</taxon>
        <taxon>Ecdysozoa</taxon>
        <taxon>Arthropoda</taxon>
        <taxon>Chelicerata</taxon>
        <taxon>Arachnida</taxon>
        <taxon>Araneae</taxon>
        <taxon>Araneomorphae</taxon>
        <taxon>Entelegynae</taxon>
        <taxon>Araneoidea</taxon>
        <taxon>Araneidae</taxon>
        <taxon>Caerostris</taxon>
    </lineage>
</organism>
<proteinExistence type="predicted"/>
<gene>
    <name evidence="2" type="ORF">CDAR_193851</name>
</gene>